<dbReference type="GO" id="GO:0009036">
    <property type="term" value="F:type II site-specific deoxyribonuclease activity"/>
    <property type="evidence" value="ECO:0007669"/>
    <property type="project" value="InterPro"/>
</dbReference>
<keyword evidence="1" id="KW-0540">Nuclease</keyword>
<dbReference type="AlphaFoldDB" id="A0AAT9G8L4"/>
<dbReference type="EMBL" id="AP029170">
    <property type="protein sequence ID" value="BFD46134.1"/>
    <property type="molecule type" value="Genomic_DNA"/>
</dbReference>
<keyword evidence="1" id="KW-0378">Hydrolase</keyword>
<accession>A0AAT9G8L4</accession>
<keyword evidence="1" id="KW-0255">Endonuclease</keyword>
<reference evidence="1" key="1">
    <citation type="submission" date="2024-01" db="EMBL/GenBank/DDBJ databases">
        <title>Sequencing the genomes of a sandfly, Sergentomyia squamirostris, and its two endosymbionts.</title>
        <authorList>
            <person name="Itokawa K."/>
            <person name="Sanjoba C."/>
        </authorList>
    </citation>
    <scope>NUCLEOTIDE SEQUENCE</scope>
    <source>
        <strain evidence="1">RiSSQ</strain>
    </source>
</reference>
<organism evidence="1">
    <name type="scientific">Candidatus Tisiphia endosymbiont of Sergentomyia squamirostris</name>
    <dbReference type="NCBI Taxonomy" id="3113639"/>
    <lineage>
        <taxon>Bacteria</taxon>
        <taxon>Pseudomonadati</taxon>
        <taxon>Pseudomonadota</taxon>
        <taxon>Alphaproteobacteria</taxon>
        <taxon>Rickettsiales</taxon>
        <taxon>Rickettsiaceae</taxon>
        <taxon>Rickettsieae</taxon>
        <taxon>Candidatus Tisiphia</taxon>
    </lineage>
</organism>
<name>A0AAT9G8L4_9RICK</name>
<proteinExistence type="predicted"/>
<protein>
    <submittedName>
        <fullName evidence="1">NgoBV family restriction endonuclease</fullName>
    </submittedName>
</protein>
<evidence type="ECO:0000313" key="1">
    <source>
        <dbReference type="EMBL" id="BFD46134.1"/>
    </source>
</evidence>
<sequence length="220" mass="26058">MSAKLLFDSLQNIGICGAKGNVYFELHNIKTIVRDNSIIGNVIQEWLKYFMNEHNITYRLPDNSQEFPDFYMDGHRNDINLLEVKCFTKSPNFDVANFVAYCRSIAFYPYRLNADYLIFEYAALKSDIMIKNIWLKKVWEICCPSERSALRIQWKQNQTFNIRPATWYAKNPSYKPFNSRLEFVTALKKVLDTHPVGGEWRNKWFQNICNLYKKQTGYDL</sequence>
<dbReference type="REBASE" id="965137">
    <property type="entry name" value="RenrisORF7790P"/>
</dbReference>
<dbReference type="Pfam" id="PF09564">
    <property type="entry name" value="RE_NgoBV"/>
    <property type="match status" value="1"/>
</dbReference>
<dbReference type="InterPro" id="IPR019064">
    <property type="entry name" value="Restrct_endonuc_II_NlaIV"/>
</dbReference>
<gene>
    <name evidence="1" type="ORF">DMENIID0002_07800</name>
</gene>